<dbReference type="InParanoid" id="A0A4S2MU70"/>
<feature type="compositionally biased region" description="Polar residues" evidence="1">
    <location>
        <begin position="215"/>
        <end position="225"/>
    </location>
</feature>
<sequence length="731" mass="79647">MAAYPNVSQVDIDNEYITIKREDPPYEYLFSDWVFPSKLIDPLPNTHDEDDEDYKACVKASAMLHDAGVFVKDDKLDDVEAQNASPQYRQGHRYSSSYPGAPGPHIAFGLNTPNAHHPGSPATLSPSPLYVADTMETDTTPQAITQNSGCGMYCSGFPGCSQHTFAHSDQEHSLPMMVDLSHQPISPTQPGFISKDALSKLRRPPSHRAIDDNSGADSTLATGVQPSRCPFGNTHGAQSLNFKFPTASTSFKPTSEDLHGFQCESSSSILQQPRIGFSSHRSSSSAPPPLMVGRFPTSPAQPRRNSVRGYRQDGNNIDDPPLSASPHVESMRRRRTNESSTPVQMPPIPATPSTATVPITPSSAYTAQSTPSTPSVHAGEKGLEKRGGTFYRTSKCGYLHPVVPPGLKFNLTCTYPVPENVNGICGKEYQKAHEMRKHLDEYHMNFDLWQCSNCKRVFGRQSTRTRHRDKTKEPADQHLPSPFGLTKDGPLTSPKTNLECPNPFALPDDHFHMREKMETLLRNVRTNQDDVIAAVNKIVWLNKHGGLSPRKKRPAKKKDAKVKAESVSGEDTAGEGGGGRMDLVMLGGEGDEMDWEASPVDIGIDIGGEPTTTTSDANNLPMTTASAPHSILDMHFITPSAFTSASTLTQHSATPPNLSPPPHGMFPPMNPEEYHPGFMLADTGAMMPRARYPDFGGGVQQFGGQDVVRRQSIGMARVMRGRAGSGQGLGR</sequence>
<organism evidence="2 3">
    <name type="scientific">Ascodesmis nigricans</name>
    <dbReference type="NCBI Taxonomy" id="341454"/>
    <lineage>
        <taxon>Eukaryota</taxon>
        <taxon>Fungi</taxon>
        <taxon>Dikarya</taxon>
        <taxon>Ascomycota</taxon>
        <taxon>Pezizomycotina</taxon>
        <taxon>Pezizomycetes</taxon>
        <taxon>Pezizales</taxon>
        <taxon>Ascodesmidaceae</taxon>
        <taxon>Ascodesmis</taxon>
    </lineage>
</organism>
<feature type="region of interest" description="Disordered" evidence="1">
    <location>
        <begin position="204"/>
        <end position="232"/>
    </location>
</feature>
<gene>
    <name evidence="2" type="ORF">EX30DRAFT_68159</name>
</gene>
<feature type="region of interest" description="Disordered" evidence="1">
    <location>
        <begin position="462"/>
        <end position="491"/>
    </location>
</feature>
<evidence type="ECO:0000313" key="3">
    <source>
        <dbReference type="Proteomes" id="UP000298138"/>
    </source>
</evidence>
<keyword evidence="3" id="KW-1185">Reference proteome</keyword>
<feature type="region of interest" description="Disordered" evidence="1">
    <location>
        <begin position="545"/>
        <end position="580"/>
    </location>
</feature>
<dbReference type="Gene3D" id="3.30.160.60">
    <property type="entry name" value="Classic Zinc Finger"/>
    <property type="match status" value="1"/>
</dbReference>
<evidence type="ECO:0000313" key="2">
    <source>
        <dbReference type="EMBL" id="TGZ80053.1"/>
    </source>
</evidence>
<protein>
    <submittedName>
        <fullName evidence="2">Uncharacterized protein</fullName>
    </submittedName>
</protein>
<accession>A0A4S2MU70</accession>
<reference evidence="2 3" key="1">
    <citation type="submission" date="2019-04" db="EMBL/GenBank/DDBJ databases">
        <title>Comparative genomics and transcriptomics to analyze fruiting body development in filamentous ascomycetes.</title>
        <authorList>
            <consortium name="DOE Joint Genome Institute"/>
            <person name="Lutkenhaus R."/>
            <person name="Traeger S."/>
            <person name="Breuer J."/>
            <person name="Kuo A."/>
            <person name="Lipzen A."/>
            <person name="Pangilinan J."/>
            <person name="Dilworth D."/>
            <person name="Sandor L."/>
            <person name="Poggeler S."/>
            <person name="Barry K."/>
            <person name="Grigoriev I.V."/>
            <person name="Nowrousian M."/>
        </authorList>
    </citation>
    <scope>NUCLEOTIDE SEQUENCE [LARGE SCALE GENOMIC DNA]</scope>
    <source>
        <strain evidence="2 3">CBS 389.68</strain>
    </source>
</reference>
<dbReference type="Proteomes" id="UP000298138">
    <property type="component" value="Unassembled WGS sequence"/>
</dbReference>
<proteinExistence type="predicted"/>
<feature type="compositionally biased region" description="Basic residues" evidence="1">
    <location>
        <begin position="549"/>
        <end position="560"/>
    </location>
</feature>
<dbReference type="STRING" id="341454.A0A4S2MU70"/>
<evidence type="ECO:0000256" key="1">
    <source>
        <dbReference type="SAM" id="MobiDB-lite"/>
    </source>
</evidence>
<feature type="compositionally biased region" description="Polar residues" evidence="1">
    <location>
        <begin position="363"/>
        <end position="375"/>
    </location>
</feature>
<dbReference type="AlphaFoldDB" id="A0A4S2MU70"/>
<dbReference type="EMBL" id="ML220127">
    <property type="protein sequence ID" value="TGZ80053.1"/>
    <property type="molecule type" value="Genomic_DNA"/>
</dbReference>
<name>A0A4S2MU70_9PEZI</name>
<feature type="region of interest" description="Disordered" evidence="1">
    <location>
        <begin position="269"/>
        <end position="355"/>
    </location>
</feature>
<feature type="region of interest" description="Disordered" evidence="1">
    <location>
        <begin position="363"/>
        <end position="382"/>
    </location>
</feature>